<evidence type="ECO:0000256" key="1">
    <source>
        <dbReference type="ARBA" id="ARBA00022679"/>
    </source>
</evidence>
<proteinExistence type="predicted"/>
<evidence type="ECO:0000259" key="3">
    <source>
        <dbReference type="Pfam" id="PF25087"/>
    </source>
</evidence>
<keyword evidence="2" id="KW-0012">Acyltransferase</keyword>
<dbReference type="EMBL" id="UINC01220743">
    <property type="protein sequence ID" value="SVE48786.1"/>
    <property type="molecule type" value="Genomic_DNA"/>
</dbReference>
<gene>
    <name evidence="4" type="ORF">METZ01_LOCUS501640</name>
</gene>
<evidence type="ECO:0000256" key="2">
    <source>
        <dbReference type="ARBA" id="ARBA00023315"/>
    </source>
</evidence>
<accession>A0A383DW78</accession>
<name>A0A383DW78_9ZZZZ</name>
<reference evidence="4" key="1">
    <citation type="submission" date="2018-05" db="EMBL/GenBank/DDBJ databases">
        <authorList>
            <person name="Lanie J.A."/>
            <person name="Ng W.-L."/>
            <person name="Kazmierczak K.M."/>
            <person name="Andrzejewski T.M."/>
            <person name="Davidsen T.M."/>
            <person name="Wayne K.J."/>
            <person name="Tettelin H."/>
            <person name="Glass J.I."/>
            <person name="Rusch D."/>
            <person name="Podicherti R."/>
            <person name="Tsui H.-C.T."/>
            <person name="Winkler M.E."/>
        </authorList>
    </citation>
    <scope>NUCLEOTIDE SEQUENCE</scope>
</reference>
<dbReference type="Gene3D" id="2.160.10.10">
    <property type="entry name" value="Hexapeptide repeat proteins"/>
    <property type="match status" value="1"/>
</dbReference>
<protein>
    <recommendedName>
        <fullName evidence="3">Mannose-1-phosphate guanyltransferase C-terminal domain-containing protein</fullName>
    </recommendedName>
</protein>
<feature type="non-terminal residue" evidence="4">
    <location>
        <position position="1"/>
    </location>
</feature>
<dbReference type="GO" id="GO:0016779">
    <property type="term" value="F:nucleotidyltransferase activity"/>
    <property type="evidence" value="ECO:0007669"/>
    <property type="project" value="UniProtKB-ARBA"/>
</dbReference>
<dbReference type="Pfam" id="PF25087">
    <property type="entry name" value="GMPPB_C"/>
    <property type="match status" value="1"/>
</dbReference>
<evidence type="ECO:0000313" key="4">
    <source>
        <dbReference type="EMBL" id="SVE48786.1"/>
    </source>
</evidence>
<organism evidence="4">
    <name type="scientific">marine metagenome</name>
    <dbReference type="NCBI Taxonomy" id="408172"/>
    <lineage>
        <taxon>unclassified sequences</taxon>
        <taxon>metagenomes</taxon>
        <taxon>ecological metagenomes</taxon>
    </lineage>
</organism>
<dbReference type="SUPFAM" id="SSF51161">
    <property type="entry name" value="Trimeric LpxA-like enzymes"/>
    <property type="match status" value="1"/>
</dbReference>
<keyword evidence="1" id="KW-0808">Transferase</keyword>
<sequence length="113" mass="11697">TSIGSNCSIGYGVELKNCVILDSSQIGRLSFVGDSVIGENVDVGAGCMTVNRNVDWKKVQVKNGKTAFSSDLKKLGAFIGDDVTIGAGNTIQPGTVVLPGKTLSACYSIANKI</sequence>
<dbReference type="PANTHER" id="PTHR43584:SF8">
    <property type="entry name" value="N-ACETYLMURAMATE ALPHA-1-PHOSPHATE URIDYLYLTRANSFERASE"/>
    <property type="match status" value="1"/>
</dbReference>
<dbReference type="PANTHER" id="PTHR43584">
    <property type="entry name" value="NUCLEOTIDYL TRANSFERASE"/>
    <property type="match status" value="1"/>
</dbReference>
<feature type="domain" description="Mannose-1-phosphate guanyltransferase C-terminal" evidence="3">
    <location>
        <begin position="2"/>
        <end position="107"/>
    </location>
</feature>
<dbReference type="InterPro" id="IPR050065">
    <property type="entry name" value="GlmU-like"/>
</dbReference>
<dbReference type="InterPro" id="IPR011004">
    <property type="entry name" value="Trimer_LpxA-like_sf"/>
</dbReference>
<dbReference type="GO" id="GO:0016746">
    <property type="term" value="F:acyltransferase activity"/>
    <property type="evidence" value="ECO:0007669"/>
    <property type="project" value="UniProtKB-KW"/>
</dbReference>
<dbReference type="AlphaFoldDB" id="A0A383DW78"/>
<dbReference type="InterPro" id="IPR056729">
    <property type="entry name" value="GMPPB_C"/>
</dbReference>